<feature type="signal peptide" evidence="2">
    <location>
        <begin position="1"/>
        <end position="16"/>
    </location>
</feature>
<feature type="compositionally biased region" description="Low complexity" evidence="1">
    <location>
        <begin position="183"/>
        <end position="193"/>
    </location>
</feature>
<gene>
    <name evidence="3" type="ORF">TWF481_010440</name>
</gene>
<organism evidence="3 4">
    <name type="scientific">Arthrobotrys musiformis</name>
    <dbReference type="NCBI Taxonomy" id="47236"/>
    <lineage>
        <taxon>Eukaryota</taxon>
        <taxon>Fungi</taxon>
        <taxon>Dikarya</taxon>
        <taxon>Ascomycota</taxon>
        <taxon>Pezizomycotina</taxon>
        <taxon>Orbiliomycetes</taxon>
        <taxon>Orbiliales</taxon>
        <taxon>Orbiliaceae</taxon>
        <taxon>Arthrobotrys</taxon>
    </lineage>
</organism>
<dbReference type="AlphaFoldDB" id="A0AAV9W6Q9"/>
<evidence type="ECO:0000256" key="1">
    <source>
        <dbReference type="SAM" id="MobiDB-lite"/>
    </source>
</evidence>
<protein>
    <submittedName>
        <fullName evidence="3">Uncharacterized protein</fullName>
    </submittedName>
</protein>
<evidence type="ECO:0000313" key="4">
    <source>
        <dbReference type="Proteomes" id="UP001370758"/>
    </source>
</evidence>
<sequence>MRGIILMMSMTGLVAAKAAPMWCTVNDQLPCFDGWVCKPLADAAPDNIYGTCAISNSSVPTVCAKDQEVVCGGVKDWRCHVPIEGMAGFCVYKFKVGRSYSTAFQRCGGTYPQFEAPCKDSDAVCTYPTNGVERYGGVCLRKRVNGIKMPEREPEVKPKIIEPEPEPEPEPQPEPVKSKTVKPKTSTVKSSEPVKSAAPTMKCGGATQNAPKCPEGYKCQLDRVGIPGSRGTCVLDKSGTGAKSRPIRGSSNCRKENADSY</sequence>
<keyword evidence="2" id="KW-0732">Signal</keyword>
<accession>A0AAV9W6Q9</accession>
<feature type="region of interest" description="Disordered" evidence="1">
    <location>
        <begin position="236"/>
        <end position="261"/>
    </location>
</feature>
<reference evidence="3 4" key="1">
    <citation type="submission" date="2023-08" db="EMBL/GenBank/DDBJ databases">
        <authorList>
            <person name="Palmer J.M."/>
        </authorList>
    </citation>
    <scope>NUCLEOTIDE SEQUENCE [LARGE SCALE GENOMIC DNA]</scope>
    <source>
        <strain evidence="3 4">TWF481</strain>
    </source>
</reference>
<keyword evidence="4" id="KW-1185">Reference proteome</keyword>
<evidence type="ECO:0000256" key="2">
    <source>
        <dbReference type="SAM" id="SignalP"/>
    </source>
</evidence>
<dbReference type="EMBL" id="JAVHJL010000007">
    <property type="protein sequence ID" value="KAK6500082.1"/>
    <property type="molecule type" value="Genomic_DNA"/>
</dbReference>
<feature type="chain" id="PRO_5043395941" evidence="2">
    <location>
        <begin position="17"/>
        <end position="261"/>
    </location>
</feature>
<comment type="caution">
    <text evidence="3">The sequence shown here is derived from an EMBL/GenBank/DDBJ whole genome shotgun (WGS) entry which is preliminary data.</text>
</comment>
<dbReference type="Proteomes" id="UP001370758">
    <property type="component" value="Unassembled WGS sequence"/>
</dbReference>
<evidence type="ECO:0000313" key="3">
    <source>
        <dbReference type="EMBL" id="KAK6500082.1"/>
    </source>
</evidence>
<name>A0AAV9W6Q9_9PEZI</name>
<feature type="compositionally biased region" description="Basic and acidic residues" evidence="1">
    <location>
        <begin position="150"/>
        <end position="162"/>
    </location>
</feature>
<feature type="region of interest" description="Disordered" evidence="1">
    <location>
        <begin position="150"/>
        <end position="210"/>
    </location>
</feature>
<proteinExistence type="predicted"/>